<dbReference type="Pfam" id="PF13179">
    <property type="entry name" value="DUF4006"/>
    <property type="match status" value="1"/>
</dbReference>
<dbReference type="STRING" id="1193502.SHALO_2383"/>
<organism evidence="2 3">
    <name type="scientific">Sulfurospirillum halorespirans DSM 13726</name>
    <dbReference type="NCBI Taxonomy" id="1193502"/>
    <lineage>
        <taxon>Bacteria</taxon>
        <taxon>Pseudomonadati</taxon>
        <taxon>Campylobacterota</taxon>
        <taxon>Epsilonproteobacteria</taxon>
        <taxon>Campylobacterales</taxon>
        <taxon>Sulfurospirillaceae</taxon>
        <taxon>Sulfurospirillum</taxon>
    </lineage>
</organism>
<accession>A0A1D7TMB9</accession>
<proteinExistence type="predicted"/>
<evidence type="ECO:0000313" key="3">
    <source>
        <dbReference type="Proteomes" id="UP000094609"/>
    </source>
</evidence>
<dbReference type="RefSeq" id="WP_069478736.1">
    <property type="nucleotide sequence ID" value="NZ_CP017111.1"/>
</dbReference>
<dbReference type="Proteomes" id="UP000094609">
    <property type="component" value="Chromosome"/>
</dbReference>
<keyword evidence="1" id="KW-0472">Membrane</keyword>
<gene>
    <name evidence="2" type="ORF">SHALO_2383</name>
</gene>
<reference evidence="3" key="1">
    <citation type="submission" date="2016-08" db="EMBL/GenBank/DDBJ databases">
        <title>Complete genome sequence of the organohalide-respiring Epsilonproteobacterium Sulfurospirillum halorespirans.</title>
        <authorList>
            <person name="Goris T."/>
            <person name="Zimmermann J."/>
            <person name="Schenz B."/>
            <person name="Lemos M."/>
            <person name="Hackermueller J."/>
            <person name="Diekert G."/>
        </authorList>
    </citation>
    <scope>NUCLEOTIDE SEQUENCE [LARGE SCALE GENOMIC DNA]</scope>
    <source>
        <strain>DSM 13726</strain>
        <strain evidence="3">PCE-M2</strain>
    </source>
</reference>
<dbReference type="EMBL" id="CP017111">
    <property type="protein sequence ID" value="AOO66143.1"/>
    <property type="molecule type" value="Genomic_DNA"/>
</dbReference>
<keyword evidence="3" id="KW-1185">Reference proteome</keyword>
<protein>
    <submittedName>
        <fullName evidence="2">Putative periplasmic protein</fullName>
    </submittedName>
</protein>
<name>A0A1D7TMB9_9BACT</name>
<dbReference type="KEGG" id="shal:SHALO_2383"/>
<keyword evidence="1" id="KW-1133">Transmembrane helix</keyword>
<evidence type="ECO:0000256" key="1">
    <source>
        <dbReference type="SAM" id="Phobius"/>
    </source>
</evidence>
<sequence length="70" mass="7545">MENTNRSVFGIHGVTGMLIATVLLLSILGALTFFGLKAQQAVADKPYKITDPQALKMRDTANANQKVIAK</sequence>
<dbReference type="PATRIC" id="fig|1193502.14.peg.2415"/>
<feature type="transmembrane region" description="Helical" evidence="1">
    <location>
        <begin position="12"/>
        <end position="36"/>
    </location>
</feature>
<evidence type="ECO:0000313" key="2">
    <source>
        <dbReference type="EMBL" id="AOO66143.1"/>
    </source>
</evidence>
<keyword evidence="1" id="KW-0812">Transmembrane</keyword>
<dbReference type="InterPro" id="IPR025065">
    <property type="entry name" value="DUF4006"/>
</dbReference>
<dbReference type="AlphaFoldDB" id="A0A1D7TMB9"/>